<feature type="disulfide bond" evidence="9">
    <location>
        <begin position="190"/>
        <end position="199"/>
    </location>
</feature>
<keyword evidence="10 11" id="KW-0472">Membrane</keyword>
<dbReference type="AlphaFoldDB" id="A0A9Q1H7M9"/>
<dbReference type="InterPro" id="IPR013032">
    <property type="entry name" value="EGF-like_CS"/>
</dbReference>
<feature type="domain" description="EGF-like" evidence="12">
    <location>
        <begin position="275"/>
        <end position="311"/>
    </location>
</feature>
<dbReference type="FunFam" id="2.10.25.10:FF:000123">
    <property type="entry name" value="Crumbs homolog 1 (Drosophila)"/>
    <property type="match status" value="4"/>
</dbReference>
<dbReference type="GO" id="GO:0016020">
    <property type="term" value="C:membrane"/>
    <property type="evidence" value="ECO:0007669"/>
    <property type="project" value="UniProtKB-SubCell"/>
</dbReference>
<dbReference type="SMART" id="SM00179">
    <property type="entry name" value="EGF_CA"/>
    <property type="match status" value="9"/>
</dbReference>
<feature type="disulfide bond" evidence="8">
    <location>
        <begin position="415"/>
        <end position="424"/>
    </location>
</feature>
<feature type="disulfide bond" evidence="8">
    <location>
        <begin position="377"/>
        <end position="386"/>
    </location>
</feature>
<feature type="disulfide bond" evidence="8">
    <location>
        <begin position="491"/>
        <end position="500"/>
    </location>
</feature>
<feature type="domain" description="EGF-like" evidence="12">
    <location>
        <begin position="541"/>
        <end position="577"/>
    </location>
</feature>
<keyword evidence="10 11" id="KW-1133">Transmembrane helix</keyword>
<organism evidence="14 15">
    <name type="scientific">Holothuria leucospilota</name>
    <name type="common">Black long sea cucumber</name>
    <name type="synonym">Mertensiothuria leucospilota</name>
    <dbReference type="NCBI Taxonomy" id="206669"/>
    <lineage>
        <taxon>Eukaryota</taxon>
        <taxon>Metazoa</taxon>
        <taxon>Echinodermata</taxon>
        <taxon>Eleutherozoa</taxon>
        <taxon>Echinozoa</taxon>
        <taxon>Holothuroidea</taxon>
        <taxon>Aspidochirotacea</taxon>
        <taxon>Aspidochirotida</taxon>
        <taxon>Holothuriidae</taxon>
        <taxon>Holothuria</taxon>
    </lineage>
</organism>
<proteinExistence type="predicted"/>
<dbReference type="GO" id="GO:0007154">
    <property type="term" value="P:cell communication"/>
    <property type="evidence" value="ECO:0007669"/>
    <property type="project" value="InterPro"/>
</dbReference>
<evidence type="ECO:0000256" key="10">
    <source>
        <dbReference type="RuleBase" id="RU280815"/>
    </source>
</evidence>
<dbReference type="InterPro" id="IPR009030">
    <property type="entry name" value="Growth_fac_rcpt_cys_sf"/>
</dbReference>
<evidence type="ECO:0000256" key="6">
    <source>
        <dbReference type="ARBA" id="ARBA00023157"/>
    </source>
</evidence>
<dbReference type="InterPro" id="IPR000742">
    <property type="entry name" value="EGF"/>
</dbReference>
<evidence type="ECO:0000256" key="9">
    <source>
        <dbReference type="PROSITE-ProRule" id="PRU00377"/>
    </source>
</evidence>
<evidence type="ECO:0000256" key="2">
    <source>
        <dbReference type="ARBA" id="ARBA00022536"/>
    </source>
</evidence>
<keyword evidence="10 11" id="KW-0812">Transmembrane</keyword>
<evidence type="ECO:0000313" key="15">
    <source>
        <dbReference type="Proteomes" id="UP001152320"/>
    </source>
</evidence>
<keyword evidence="4 10" id="KW-0677">Repeat</keyword>
<name>A0A9Q1H7M9_HOLLE</name>
<dbReference type="PROSITE" id="PS50026">
    <property type="entry name" value="EGF_3"/>
    <property type="match status" value="9"/>
</dbReference>
<feature type="disulfide bond" evidence="8">
    <location>
        <begin position="567"/>
        <end position="576"/>
    </location>
</feature>
<dbReference type="Gene3D" id="2.10.25.140">
    <property type="match status" value="1"/>
</dbReference>
<dbReference type="PROSITE" id="PS01186">
    <property type="entry name" value="EGF_2"/>
    <property type="match status" value="8"/>
</dbReference>
<protein>
    <recommendedName>
        <fullName evidence="10">Delta-like protein</fullName>
    </recommendedName>
</protein>
<reference evidence="14" key="1">
    <citation type="submission" date="2021-10" db="EMBL/GenBank/DDBJ databases">
        <title>Tropical sea cucumber genome reveals ecological adaptation and Cuvierian tubules defense mechanism.</title>
        <authorList>
            <person name="Chen T."/>
        </authorList>
    </citation>
    <scope>NUCLEOTIDE SEQUENCE</scope>
    <source>
        <strain evidence="14">Nanhai2018</strain>
        <tissue evidence="14">Muscle</tissue>
    </source>
</reference>
<dbReference type="Proteomes" id="UP001152320">
    <property type="component" value="Chromosome 9"/>
</dbReference>
<evidence type="ECO:0000256" key="11">
    <source>
        <dbReference type="SAM" id="Phobius"/>
    </source>
</evidence>
<dbReference type="PROSITE" id="PS00010">
    <property type="entry name" value="ASX_HYDROXYL"/>
    <property type="match status" value="9"/>
</dbReference>
<feature type="domain" description="EGF-like" evidence="12">
    <location>
        <begin position="465"/>
        <end position="501"/>
    </location>
</feature>
<feature type="disulfide bond" evidence="8">
    <location>
        <begin position="301"/>
        <end position="310"/>
    </location>
</feature>
<feature type="disulfide bond" evidence="8">
    <location>
        <begin position="453"/>
        <end position="462"/>
    </location>
</feature>
<evidence type="ECO:0000259" key="13">
    <source>
        <dbReference type="PROSITE" id="PS51051"/>
    </source>
</evidence>
<dbReference type="PROSITE" id="PS01187">
    <property type="entry name" value="EGF_CA"/>
    <property type="match status" value="4"/>
</dbReference>
<comment type="function">
    <text evidence="10">Putative Notch ligand involved in the mediation of Notch signaling.</text>
</comment>
<dbReference type="SMART" id="SM00181">
    <property type="entry name" value="EGF"/>
    <property type="match status" value="9"/>
</dbReference>
<dbReference type="OrthoDB" id="5953235at2759"/>
<feature type="disulfide bond" evidence="8">
    <location>
        <begin position="339"/>
        <end position="348"/>
    </location>
</feature>
<evidence type="ECO:0000256" key="1">
    <source>
        <dbReference type="ARBA" id="ARBA00022473"/>
    </source>
</evidence>
<dbReference type="PANTHER" id="PTHR12916:SF4">
    <property type="entry name" value="UNINFLATABLE, ISOFORM C"/>
    <property type="match status" value="1"/>
</dbReference>
<evidence type="ECO:0000256" key="5">
    <source>
        <dbReference type="ARBA" id="ARBA00022837"/>
    </source>
</evidence>
<keyword evidence="5" id="KW-0106">Calcium</keyword>
<keyword evidence="2 8" id="KW-0245">EGF-like domain</keyword>
<comment type="caution">
    <text evidence="14">The sequence shown here is derived from an EMBL/GenBank/DDBJ whole genome shotgun (WGS) entry which is preliminary data.</text>
</comment>
<evidence type="ECO:0000256" key="4">
    <source>
        <dbReference type="ARBA" id="ARBA00022737"/>
    </source>
</evidence>
<feature type="domain" description="EGF-like" evidence="12">
    <location>
        <begin position="389"/>
        <end position="425"/>
    </location>
</feature>
<feature type="domain" description="DSL" evidence="13">
    <location>
        <begin position="188"/>
        <end position="234"/>
    </location>
</feature>
<dbReference type="FunFam" id="2.10.25.10:FF:000004">
    <property type="entry name" value="Neurogenic locus notch 1"/>
    <property type="match status" value="1"/>
</dbReference>
<accession>A0A9Q1H7M9</accession>
<dbReference type="InterPro" id="IPR001881">
    <property type="entry name" value="EGF-like_Ca-bd_dom"/>
</dbReference>
<dbReference type="EMBL" id="JAIZAY010000009">
    <property type="protein sequence ID" value="KAJ8036119.1"/>
    <property type="molecule type" value="Genomic_DNA"/>
</dbReference>
<keyword evidence="1 10" id="KW-0217">Developmental protein</keyword>
<dbReference type="PROSITE" id="PS51051">
    <property type="entry name" value="DSL"/>
    <property type="match status" value="1"/>
</dbReference>
<comment type="subcellular location">
    <subcellularLocation>
        <location evidence="10">Membrane</location>
        <topology evidence="10">Single-pass type I membrane protein</topology>
    </subcellularLocation>
</comment>
<dbReference type="InterPro" id="IPR000152">
    <property type="entry name" value="EGF-type_Asp/Asn_hydroxyl_site"/>
</dbReference>
<feature type="disulfide bond" evidence="8">
    <location>
        <begin position="529"/>
        <end position="538"/>
    </location>
</feature>
<dbReference type="PROSITE" id="PS00022">
    <property type="entry name" value="EGF_1"/>
    <property type="match status" value="9"/>
</dbReference>
<feature type="disulfide bond" evidence="9">
    <location>
        <begin position="225"/>
        <end position="234"/>
    </location>
</feature>
<dbReference type="Gene3D" id="2.10.25.10">
    <property type="entry name" value="Laminin"/>
    <property type="match status" value="9"/>
</dbReference>
<keyword evidence="7" id="KW-0325">Glycoprotein</keyword>
<dbReference type="InterPro" id="IPR001774">
    <property type="entry name" value="DSL"/>
</dbReference>
<feature type="domain" description="EGF-like" evidence="12">
    <location>
        <begin position="351"/>
        <end position="387"/>
    </location>
</feature>
<dbReference type="PANTHER" id="PTHR12916">
    <property type="entry name" value="CYTOCHROME C OXIDASE POLYPEPTIDE VIC-2"/>
    <property type="match status" value="1"/>
</dbReference>
<evidence type="ECO:0000313" key="14">
    <source>
        <dbReference type="EMBL" id="KAJ8036119.1"/>
    </source>
</evidence>
<dbReference type="FunFam" id="2.10.25.10:FF:000143">
    <property type="entry name" value="Protein crumbs 1"/>
    <property type="match status" value="1"/>
</dbReference>
<keyword evidence="15" id="KW-1185">Reference proteome</keyword>
<dbReference type="GO" id="GO:0005509">
    <property type="term" value="F:calcium ion binding"/>
    <property type="evidence" value="ECO:0007669"/>
    <property type="project" value="InterPro"/>
</dbReference>
<dbReference type="Pfam" id="PF12661">
    <property type="entry name" value="hEGF"/>
    <property type="match status" value="2"/>
</dbReference>
<feature type="transmembrane region" description="Helical" evidence="11">
    <location>
        <begin position="595"/>
        <end position="614"/>
    </location>
</feature>
<evidence type="ECO:0000256" key="7">
    <source>
        <dbReference type="ARBA" id="ARBA00023180"/>
    </source>
</evidence>
<dbReference type="FunFam" id="2.10.25.10:FF:000472">
    <property type="entry name" value="Uncharacterized protein, isoform A"/>
    <property type="match status" value="1"/>
</dbReference>
<evidence type="ECO:0000259" key="12">
    <source>
        <dbReference type="PROSITE" id="PS50026"/>
    </source>
</evidence>
<evidence type="ECO:0000256" key="3">
    <source>
        <dbReference type="ARBA" id="ARBA00022729"/>
    </source>
</evidence>
<feature type="domain" description="EGF-like" evidence="12">
    <location>
        <begin position="427"/>
        <end position="463"/>
    </location>
</feature>
<dbReference type="CDD" id="cd00054">
    <property type="entry name" value="EGF_CA"/>
    <property type="match status" value="9"/>
</dbReference>
<dbReference type="SUPFAM" id="SSF57184">
    <property type="entry name" value="Growth factor receptor domain"/>
    <property type="match status" value="2"/>
</dbReference>
<feature type="domain" description="EGF-like" evidence="12">
    <location>
        <begin position="237"/>
        <end position="273"/>
    </location>
</feature>
<feature type="disulfide bond" evidence="8">
    <location>
        <begin position="263"/>
        <end position="272"/>
    </location>
</feature>
<dbReference type="FunFam" id="2.10.25.10:FF:000434">
    <property type="entry name" value="Predicted protein"/>
    <property type="match status" value="2"/>
</dbReference>
<comment type="caution">
    <text evidence="8">Lacks conserved residue(s) required for the propagation of feature annotation.</text>
</comment>
<dbReference type="InterPro" id="IPR018097">
    <property type="entry name" value="EGF_Ca-bd_CS"/>
</dbReference>
<evidence type="ECO:0000256" key="8">
    <source>
        <dbReference type="PROSITE-ProRule" id="PRU00076"/>
    </source>
</evidence>
<feature type="domain" description="EGF-like" evidence="12">
    <location>
        <begin position="503"/>
        <end position="539"/>
    </location>
</feature>
<sequence length="640" mass="71629">MTGYFRLKGFLQIPWTSQILALYSIFVLMRASLTTGRATVTLELRRYDNPTHKELNGKCCEWVCWGFLQLGVCDNRFSLCIDEINWDSSMDSCAYYKMDNFYSGNDGFDFPSSFEYHRNPINFDVVDYKGGIRFKMDIWDKEVFHRINPEDHVDSYAKDIYIKPSSNNPTYLTLYGSGYSKTKIAVTVECASNYYDDYCSTYCSPRDDYWNGHYTCDPSTGAKICKAGYEGPDCNTDIDECESSPCKNNGGCRDHLNYFTCECVRGTSGDRCQVNIDECASHPCQHGSSCIDEINGYQCKCAHGYTGSTCEIEIDECKSHPCENGATCHDRVNGYNCECPPGYEGPQCHSKIAMCAKDPCKNGGICVDLVARFSCECADGFEGKFCETETDECKSNPCQNSGSCVDKVNGFQCYCVDGYDGVMCEKDMDECASGPCENDATCIDYVNRYVCYCADGFEGDSCETEINECQSNPCQNSGSCVDLINRFHCDCTTGYYGILCETDRDECASDPCANDATCIDDASGYLCSCASGFEGRLCEREINECQSNPCQNSGSCIDMINRFQCVCLTGYHGHFCEEKNIIEDDIHPGSKLTPWFWPLIGIPMVIAFAIFLAYRGHTRKQGALKPNVKYRKLQNSDTIT</sequence>
<dbReference type="SMART" id="SM00051">
    <property type="entry name" value="DSL"/>
    <property type="match status" value="1"/>
</dbReference>
<feature type="domain" description="EGF-like" evidence="12">
    <location>
        <begin position="313"/>
        <end position="349"/>
    </location>
</feature>
<dbReference type="PRINTS" id="PR00010">
    <property type="entry name" value="EGFBLOOD"/>
</dbReference>
<keyword evidence="3 10" id="KW-0732">Signal</keyword>
<dbReference type="Pfam" id="PF01414">
    <property type="entry name" value="DSL"/>
    <property type="match status" value="1"/>
</dbReference>
<gene>
    <name evidence="14" type="ORF">HOLleu_19993</name>
</gene>
<dbReference type="SUPFAM" id="SSF57196">
    <property type="entry name" value="EGF/Laminin"/>
    <property type="match status" value="3"/>
</dbReference>
<dbReference type="Pfam" id="PF00008">
    <property type="entry name" value="EGF"/>
    <property type="match status" value="7"/>
</dbReference>
<keyword evidence="6 8" id="KW-1015">Disulfide bond</keyword>